<dbReference type="AlphaFoldDB" id="A0A914UYR4"/>
<evidence type="ECO:0000313" key="4">
    <source>
        <dbReference type="WBParaSite" id="PSAMB.scaffold1372size32455.g12840.t1"/>
    </source>
</evidence>
<name>A0A914UYR4_9BILA</name>
<dbReference type="WBParaSite" id="PSAMB.scaffold1372size32455.g12840.t1">
    <property type="protein sequence ID" value="PSAMB.scaffold1372size32455.g12840.t1"/>
    <property type="gene ID" value="PSAMB.scaffold1372size32455.g12840"/>
</dbReference>
<feature type="region of interest" description="Disordered" evidence="1">
    <location>
        <begin position="57"/>
        <end position="94"/>
    </location>
</feature>
<dbReference type="Proteomes" id="UP000887566">
    <property type="component" value="Unplaced"/>
</dbReference>
<evidence type="ECO:0000313" key="3">
    <source>
        <dbReference type="Proteomes" id="UP000887566"/>
    </source>
</evidence>
<protein>
    <submittedName>
        <fullName evidence="4">Uncharacterized protein</fullName>
    </submittedName>
</protein>
<keyword evidence="3" id="KW-1185">Reference proteome</keyword>
<organism evidence="3 4">
    <name type="scientific">Plectus sambesii</name>
    <dbReference type="NCBI Taxonomy" id="2011161"/>
    <lineage>
        <taxon>Eukaryota</taxon>
        <taxon>Metazoa</taxon>
        <taxon>Ecdysozoa</taxon>
        <taxon>Nematoda</taxon>
        <taxon>Chromadorea</taxon>
        <taxon>Plectida</taxon>
        <taxon>Plectina</taxon>
        <taxon>Plectoidea</taxon>
        <taxon>Plectidae</taxon>
        <taxon>Plectus</taxon>
    </lineage>
</organism>
<reference evidence="4" key="1">
    <citation type="submission" date="2022-11" db="UniProtKB">
        <authorList>
            <consortium name="WormBaseParasite"/>
        </authorList>
    </citation>
    <scope>IDENTIFICATION</scope>
</reference>
<evidence type="ECO:0000256" key="1">
    <source>
        <dbReference type="SAM" id="MobiDB-lite"/>
    </source>
</evidence>
<keyword evidence="2" id="KW-0732">Signal</keyword>
<accession>A0A914UYR4</accession>
<sequence length="113" mass="13070">MRRLSALLLGLIAAVIVHAEIIIQHPTARLQAPSFKDKQHRDIVTAQMMQALHQLKERQHQLAQLRNGREELRSTRKDKDNGDAGGDRQPLRFGKRQVAANWRRMYDENNLGR</sequence>
<feature type="compositionally biased region" description="Basic and acidic residues" evidence="1">
    <location>
        <begin position="67"/>
        <end position="90"/>
    </location>
</feature>
<evidence type="ECO:0000256" key="2">
    <source>
        <dbReference type="SAM" id="SignalP"/>
    </source>
</evidence>
<feature type="chain" id="PRO_5038124509" evidence="2">
    <location>
        <begin position="20"/>
        <end position="113"/>
    </location>
</feature>
<feature type="signal peptide" evidence="2">
    <location>
        <begin position="1"/>
        <end position="19"/>
    </location>
</feature>
<proteinExistence type="predicted"/>